<feature type="domain" description="DUF4833" evidence="1">
    <location>
        <begin position="50"/>
        <end position="188"/>
    </location>
</feature>
<evidence type="ECO:0000313" key="3">
    <source>
        <dbReference type="Proteomes" id="UP000321721"/>
    </source>
</evidence>
<dbReference type="EMBL" id="VOOS01000002">
    <property type="protein sequence ID" value="TXB65907.1"/>
    <property type="molecule type" value="Genomic_DNA"/>
</dbReference>
<name>A0A5C6RUY6_9FLAO</name>
<gene>
    <name evidence="2" type="ORF">FRY74_04880</name>
</gene>
<comment type="caution">
    <text evidence="2">The sequence shown here is derived from an EMBL/GenBank/DDBJ whole genome shotgun (WGS) entry which is preliminary data.</text>
</comment>
<dbReference type="InterPro" id="IPR032269">
    <property type="entry name" value="DUF4833"/>
</dbReference>
<organism evidence="2 3">
    <name type="scientific">Vicingus serpentipes</name>
    <dbReference type="NCBI Taxonomy" id="1926625"/>
    <lineage>
        <taxon>Bacteria</taxon>
        <taxon>Pseudomonadati</taxon>
        <taxon>Bacteroidota</taxon>
        <taxon>Flavobacteriia</taxon>
        <taxon>Flavobacteriales</taxon>
        <taxon>Vicingaceae</taxon>
        <taxon>Vicingus</taxon>
    </lineage>
</organism>
<accession>A0A5C6RUY6</accession>
<sequence>MLKKLFPLLILIPVFYGFNKIEYKNSTEFIIGEDSVFNGYPTPKDANMLFYIQKSFNTNAVVYTLNIDSKGQINKDEPINVFWRRYQEQGQKRELKYVEKTFGFGVKADFLKDRPNTVEFTIVALKKLKLFATVDTKGNPTVATTINGKPAYIDKVFITAEHTKLLPEVFAVELFGKEIKSGKYIYERIEK</sequence>
<dbReference type="AlphaFoldDB" id="A0A5C6RUY6"/>
<proteinExistence type="predicted"/>
<dbReference type="RefSeq" id="WP_147099193.1">
    <property type="nucleotide sequence ID" value="NZ_VOOS01000002.1"/>
</dbReference>
<reference evidence="2 3" key="1">
    <citation type="submission" date="2019-08" db="EMBL/GenBank/DDBJ databases">
        <title>Genome of Vicingus serpentipes NCIMB 15042.</title>
        <authorList>
            <person name="Bowman J.P."/>
        </authorList>
    </citation>
    <scope>NUCLEOTIDE SEQUENCE [LARGE SCALE GENOMIC DNA]</scope>
    <source>
        <strain evidence="2 3">NCIMB 15042</strain>
    </source>
</reference>
<dbReference type="Proteomes" id="UP000321721">
    <property type="component" value="Unassembled WGS sequence"/>
</dbReference>
<dbReference type="OrthoDB" id="9785831at2"/>
<keyword evidence="3" id="KW-1185">Reference proteome</keyword>
<evidence type="ECO:0000259" key="1">
    <source>
        <dbReference type="Pfam" id="PF16117"/>
    </source>
</evidence>
<evidence type="ECO:0000313" key="2">
    <source>
        <dbReference type="EMBL" id="TXB65907.1"/>
    </source>
</evidence>
<dbReference type="Pfam" id="PF16117">
    <property type="entry name" value="DUF4833"/>
    <property type="match status" value="1"/>
</dbReference>
<protein>
    <submittedName>
        <fullName evidence="2">DUF4833 domain-containing protein</fullName>
    </submittedName>
</protein>